<reference evidence="2 3" key="1">
    <citation type="journal article" date="2019" name="Gigascience">
        <title>Whole-genome sequence of the oriental lung fluke Paragonimus westermani.</title>
        <authorList>
            <person name="Oey H."/>
            <person name="Zakrzewski M."/>
            <person name="Narain K."/>
            <person name="Devi K.R."/>
            <person name="Agatsuma T."/>
            <person name="Nawaratna S."/>
            <person name="Gobert G.N."/>
            <person name="Jones M.K."/>
            <person name="Ragan M.A."/>
            <person name="McManus D.P."/>
            <person name="Krause L."/>
        </authorList>
    </citation>
    <scope>NUCLEOTIDE SEQUENCE [LARGE SCALE GENOMIC DNA]</scope>
    <source>
        <strain evidence="2 3">IND2009</strain>
    </source>
</reference>
<dbReference type="Gene3D" id="3.40.50.300">
    <property type="entry name" value="P-loop containing nucleotide triphosphate hydrolases"/>
    <property type="match status" value="1"/>
</dbReference>
<protein>
    <recommendedName>
        <fullName evidence="1">CobW/HypB/UreG nucleotide-binding domain-containing protein</fullName>
    </recommendedName>
</protein>
<feature type="domain" description="CobW/HypB/UreG nucleotide-binding" evidence="1">
    <location>
        <begin position="1"/>
        <end position="182"/>
    </location>
</feature>
<dbReference type="PANTHER" id="PTHR13748">
    <property type="entry name" value="COBW-RELATED"/>
    <property type="match status" value="1"/>
</dbReference>
<sequence>AGKTTLLNYILTQAHGKRIAVILNDFGEGSALESSVSIKQQTGDMFEEWLELRNGCLCCSLKDPGVKAIESLMKKRGDFDYVLIETTGLADPGLCIFFNYFLSSMFTGPIAAIFWMDDSLCSQLYLDGIVTLLDSKYCLDQLNDRFPGKTNDCERQIALADVLILNKTDLVSDATKHIVAERVRSN</sequence>
<dbReference type="InterPro" id="IPR051316">
    <property type="entry name" value="Zinc-reg_GTPase_activator"/>
</dbReference>
<dbReference type="EMBL" id="QNGE01004995">
    <property type="protein sequence ID" value="KAA3672365.1"/>
    <property type="molecule type" value="Genomic_DNA"/>
</dbReference>
<proteinExistence type="predicted"/>
<dbReference type="PANTHER" id="PTHR13748:SF31">
    <property type="entry name" value="ZINC-REGULATED GTPASE METALLOPROTEIN ACTIVATOR 1A-RELATED"/>
    <property type="match status" value="1"/>
</dbReference>
<evidence type="ECO:0000313" key="3">
    <source>
        <dbReference type="Proteomes" id="UP000324629"/>
    </source>
</evidence>
<dbReference type="Proteomes" id="UP000324629">
    <property type="component" value="Unassembled WGS sequence"/>
</dbReference>
<evidence type="ECO:0000259" key="1">
    <source>
        <dbReference type="Pfam" id="PF02492"/>
    </source>
</evidence>
<dbReference type="InterPro" id="IPR003495">
    <property type="entry name" value="CobW/HypB/UreG_nucleotide-bd"/>
</dbReference>
<comment type="caution">
    <text evidence="2">The sequence shown here is derived from an EMBL/GenBank/DDBJ whole genome shotgun (WGS) entry which is preliminary data.</text>
</comment>
<dbReference type="Pfam" id="PF02492">
    <property type="entry name" value="cobW"/>
    <property type="match status" value="1"/>
</dbReference>
<evidence type="ECO:0000313" key="2">
    <source>
        <dbReference type="EMBL" id="KAA3672365.1"/>
    </source>
</evidence>
<dbReference type="InterPro" id="IPR027417">
    <property type="entry name" value="P-loop_NTPase"/>
</dbReference>
<dbReference type="CDD" id="cd03112">
    <property type="entry name" value="CobW-like"/>
    <property type="match status" value="1"/>
</dbReference>
<keyword evidence="3" id="KW-1185">Reference proteome</keyword>
<dbReference type="GO" id="GO:0005737">
    <property type="term" value="C:cytoplasm"/>
    <property type="evidence" value="ECO:0007669"/>
    <property type="project" value="TreeGrafter"/>
</dbReference>
<organism evidence="2 3">
    <name type="scientific">Paragonimus westermani</name>
    <dbReference type="NCBI Taxonomy" id="34504"/>
    <lineage>
        <taxon>Eukaryota</taxon>
        <taxon>Metazoa</taxon>
        <taxon>Spiralia</taxon>
        <taxon>Lophotrochozoa</taxon>
        <taxon>Platyhelminthes</taxon>
        <taxon>Trematoda</taxon>
        <taxon>Digenea</taxon>
        <taxon>Plagiorchiida</taxon>
        <taxon>Troglotremata</taxon>
        <taxon>Troglotrematidae</taxon>
        <taxon>Paragonimus</taxon>
    </lineage>
</organism>
<name>A0A5J4N9V7_9TREM</name>
<feature type="non-terminal residue" evidence="2">
    <location>
        <position position="1"/>
    </location>
</feature>
<gene>
    <name evidence="2" type="ORF">DEA37_0008421</name>
</gene>
<accession>A0A5J4N9V7</accession>
<dbReference type="SUPFAM" id="SSF52540">
    <property type="entry name" value="P-loop containing nucleoside triphosphate hydrolases"/>
    <property type="match status" value="1"/>
</dbReference>
<dbReference type="AlphaFoldDB" id="A0A5J4N9V7"/>